<dbReference type="AlphaFoldDB" id="D8Q480"/>
<gene>
    <name evidence="2" type="ORF">SCHCODRAFT_108802</name>
</gene>
<dbReference type="KEGG" id="scm:SCHCO_02299786"/>
<proteinExistence type="predicted"/>
<evidence type="ECO:0000313" key="3">
    <source>
        <dbReference type="Proteomes" id="UP000007431"/>
    </source>
</evidence>
<sequence>MWTPMRLGYSDFFLSGVRAITKRPMRGQSQANRGASMESASEPSSSATTAIHECVIEGGDADLGRPEANARAPTRSSALSSMTSPSPPNDHGRPKRRWSMKPTSIAKTPDFAPLEKRTALMEPSVTYIDSLFVADPFSAEKSQSFYADFPTSVPKHRASTKRKAVEHPSFLTLNDSSSDGPLSFPRLLSRSSSTSSTYADSTRSSTGGKARGKPTQCASRASRNAHRASMPPVHLSTCIPPAPPHPRRRWRVSMGPLGAADRSGWA</sequence>
<reference evidence="2 3" key="1">
    <citation type="journal article" date="2010" name="Nat. Biotechnol.">
        <title>Genome sequence of the model mushroom Schizophyllum commune.</title>
        <authorList>
            <person name="Ohm R.A."/>
            <person name="de Jong J.F."/>
            <person name="Lugones L.G."/>
            <person name="Aerts A."/>
            <person name="Kothe E."/>
            <person name="Stajich J.E."/>
            <person name="de Vries R.P."/>
            <person name="Record E."/>
            <person name="Levasseur A."/>
            <person name="Baker S.E."/>
            <person name="Bartholomew K.A."/>
            <person name="Coutinho P.M."/>
            <person name="Erdmann S."/>
            <person name="Fowler T.J."/>
            <person name="Gathman A.C."/>
            <person name="Lombard V."/>
            <person name="Henrissat B."/>
            <person name="Knabe N."/>
            <person name="Kuees U."/>
            <person name="Lilly W.W."/>
            <person name="Lindquist E."/>
            <person name="Lucas S."/>
            <person name="Magnuson J.K."/>
            <person name="Piumi F."/>
            <person name="Raudaskoski M."/>
            <person name="Salamov A."/>
            <person name="Schmutz J."/>
            <person name="Schwarze F.W.M.R."/>
            <person name="vanKuyk P.A."/>
            <person name="Horton J.S."/>
            <person name="Grigoriev I.V."/>
            <person name="Woesten H.A.B."/>
        </authorList>
    </citation>
    <scope>NUCLEOTIDE SEQUENCE [LARGE SCALE GENOMIC DNA]</scope>
    <source>
        <strain evidence="3">H4-8 / FGSC 9210</strain>
    </source>
</reference>
<feature type="compositionally biased region" description="Low complexity" evidence="1">
    <location>
        <begin position="182"/>
        <end position="206"/>
    </location>
</feature>
<keyword evidence="3" id="KW-1185">Reference proteome</keyword>
<dbReference type="EMBL" id="GL377306">
    <property type="protein sequence ID" value="EFI97181.1"/>
    <property type="molecule type" value="Genomic_DNA"/>
</dbReference>
<organism evidence="3">
    <name type="scientific">Schizophyllum commune (strain H4-8 / FGSC 9210)</name>
    <name type="common">Split gill fungus</name>
    <dbReference type="NCBI Taxonomy" id="578458"/>
    <lineage>
        <taxon>Eukaryota</taxon>
        <taxon>Fungi</taxon>
        <taxon>Dikarya</taxon>
        <taxon>Basidiomycota</taxon>
        <taxon>Agaricomycotina</taxon>
        <taxon>Agaricomycetes</taxon>
        <taxon>Agaricomycetidae</taxon>
        <taxon>Agaricales</taxon>
        <taxon>Schizophyllaceae</taxon>
        <taxon>Schizophyllum</taxon>
    </lineage>
</organism>
<dbReference type="Proteomes" id="UP000007431">
    <property type="component" value="Unassembled WGS sequence"/>
</dbReference>
<feature type="compositionally biased region" description="Low complexity" evidence="1">
    <location>
        <begin position="73"/>
        <end position="84"/>
    </location>
</feature>
<feature type="region of interest" description="Disordered" evidence="1">
    <location>
        <begin position="24"/>
        <end position="107"/>
    </location>
</feature>
<feature type="non-terminal residue" evidence="2">
    <location>
        <position position="266"/>
    </location>
</feature>
<name>D8Q480_SCHCM</name>
<dbReference type="VEuPathDB" id="FungiDB:SCHCODRAFT_02299786"/>
<feature type="region of interest" description="Disordered" evidence="1">
    <location>
        <begin position="171"/>
        <end position="266"/>
    </location>
</feature>
<feature type="compositionally biased region" description="Low complexity" evidence="1">
    <location>
        <begin position="35"/>
        <end position="50"/>
    </location>
</feature>
<dbReference type="GeneID" id="9596170"/>
<evidence type="ECO:0000313" key="2">
    <source>
        <dbReference type="EMBL" id="EFI97181.1"/>
    </source>
</evidence>
<evidence type="ECO:0000256" key="1">
    <source>
        <dbReference type="SAM" id="MobiDB-lite"/>
    </source>
</evidence>
<dbReference type="OrthoDB" id="10392005at2759"/>
<dbReference type="InParanoid" id="D8Q480"/>
<dbReference type="HOGENOM" id="CLU_1046469_0_0_1"/>
<accession>D8Q480</accession>
<dbReference type="RefSeq" id="XP_003032084.1">
    <property type="nucleotide sequence ID" value="XM_003032038.1"/>
</dbReference>
<feature type="compositionally biased region" description="Polar residues" evidence="1">
    <location>
        <begin position="171"/>
        <end position="180"/>
    </location>
</feature>
<protein>
    <submittedName>
        <fullName evidence="2">Uncharacterized protein</fullName>
    </submittedName>
</protein>